<dbReference type="SUPFAM" id="SSF48403">
    <property type="entry name" value="Ankyrin repeat"/>
    <property type="match status" value="1"/>
</dbReference>
<feature type="repeat" description="ANK" evidence="3">
    <location>
        <begin position="119"/>
        <end position="154"/>
    </location>
</feature>
<dbReference type="Pfam" id="PF12796">
    <property type="entry name" value="Ank_2"/>
    <property type="match status" value="1"/>
</dbReference>
<dbReference type="SMART" id="SM00248">
    <property type="entry name" value="ANK"/>
    <property type="match status" value="4"/>
</dbReference>
<protein>
    <submittedName>
        <fullName evidence="4">Ankyrin repeat-containing domain protein</fullName>
    </submittedName>
</protein>
<feature type="repeat" description="ANK" evidence="3">
    <location>
        <begin position="84"/>
        <end position="116"/>
    </location>
</feature>
<keyword evidence="1" id="KW-0677">Repeat</keyword>
<name>A0A9W9EJV7_9EURO</name>
<reference evidence="4" key="2">
    <citation type="journal article" date="2023" name="IMA Fungus">
        <title>Comparative genomic study of the Penicillium genus elucidates a diverse pangenome and 15 lateral gene transfer events.</title>
        <authorList>
            <person name="Petersen C."/>
            <person name="Sorensen T."/>
            <person name="Nielsen M.R."/>
            <person name="Sondergaard T.E."/>
            <person name="Sorensen J.L."/>
            <person name="Fitzpatrick D.A."/>
            <person name="Frisvad J.C."/>
            <person name="Nielsen K.L."/>
        </authorList>
    </citation>
    <scope>NUCLEOTIDE SEQUENCE</scope>
    <source>
        <strain evidence="4">IBT 30761</strain>
    </source>
</reference>
<evidence type="ECO:0000313" key="5">
    <source>
        <dbReference type="Proteomes" id="UP001149074"/>
    </source>
</evidence>
<evidence type="ECO:0000256" key="1">
    <source>
        <dbReference type="ARBA" id="ARBA00022737"/>
    </source>
</evidence>
<dbReference type="GeneID" id="81363573"/>
<keyword evidence="2 3" id="KW-0040">ANK repeat</keyword>
<keyword evidence="5" id="KW-1185">Reference proteome</keyword>
<dbReference type="EMBL" id="JAPQKI010000011">
    <property type="protein sequence ID" value="KAJ5083060.1"/>
    <property type="molecule type" value="Genomic_DNA"/>
</dbReference>
<comment type="caution">
    <text evidence="4">The sequence shown here is derived from an EMBL/GenBank/DDBJ whole genome shotgun (WGS) entry which is preliminary data.</text>
</comment>
<dbReference type="InterPro" id="IPR036770">
    <property type="entry name" value="Ankyrin_rpt-contain_sf"/>
</dbReference>
<dbReference type="Gene3D" id="1.25.40.20">
    <property type="entry name" value="Ankyrin repeat-containing domain"/>
    <property type="match status" value="2"/>
</dbReference>
<dbReference type="OrthoDB" id="341259at2759"/>
<reference evidence="4" key="1">
    <citation type="submission" date="2022-11" db="EMBL/GenBank/DDBJ databases">
        <authorList>
            <person name="Petersen C."/>
        </authorList>
    </citation>
    <scope>NUCLEOTIDE SEQUENCE</scope>
    <source>
        <strain evidence="4">IBT 30761</strain>
    </source>
</reference>
<evidence type="ECO:0000256" key="2">
    <source>
        <dbReference type="ARBA" id="ARBA00023043"/>
    </source>
</evidence>
<dbReference type="PROSITE" id="PS50297">
    <property type="entry name" value="ANK_REP_REGION"/>
    <property type="match status" value="2"/>
</dbReference>
<dbReference type="RefSeq" id="XP_056469582.1">
    <property type="nucleotide sequence ID" value="XM_056624594.1"/>
</dbReference>
<dbReference type="PROSITE" id="PS50088">
    <property type="entry name" value="ANK_REPEAT"/>
    <property type="match status" value="2"/>
</dbReference>
<organism evidence="4 5">
    <name type="scientific">Penicillium argentinense</name>
    <dbReference type="NCBI Taxonomy" id="1131581"/>
    <lineage>
        <taxon>Eukaryota</taxon>
        <taxon>Fungi</taxon>
        <taxon>Dikarya</taxon>
        <taxon>Ascomycota</taxon>
        <taxon>Pezizomycotina</taxon>
        <taxon>Eurotiomycetes</taxon>
        <taxon>Eurotiomycetidae</taxon>
        <taxon>Eurotiales</taxon>
        <taxon>Aspergillaceae</taxon>
        <taxon>Penicillium</taxon>
    </lineage>
</organism>
<dbReference type="AlphaFoldDB" id="A0A9W9EJV7"/>
<dbReference type="PANTHER" id="PTHR24126">
    <property type="entry name" value="ANKYRIN REPEAT, PH AND SEC7 DOMAIN CONTAINING PROTEIN SECG-RELATED"/>
    <property type="match status" value="1"/>
</dbReference>
<accession>A0A9W9EJV7</accession>
<proteinExistence type="predicted"/>
<dbReference type="Proteomes" id="UP001149074">
    <property type="component" value="Unassembled WGS sequence"/>
</dbReference>
<sequence length="234" mass="26447">MQLLSLPQELIFLIADQSRPADVLHLSQANRFLCNILLRYLRKRDVNSTGGMALSFYSYWGYEAQVKEMLDAGAQVDIQNPRWRDSTPLVLAISRHHVSVAQLLLARGANVNFFHLQAYGRTPLETAILCTPLDDLSMIELLLDRGADINFKGYKSRTPLFTAVMPLIWGQEDLNNPDQVDASCSMIRFLIDRGADVNAQDSEGRTPIALNLHGNQQRRQCLIEGGAWEERELH</sequence>
<gene>
    <name evidence="4" type="ORF">N7532_012103</name>
</gene>
<dbReference type="InterPro" id="IPR002110">
    <property type="entry name" value="Ankyrin_rpt"/>
</dbReference>
<evidence type="ECO:0000256" key="3">
    <source>
        <dbReference type="PROSITE-ProRule" id="PRU00023"/>
    </source>
</evidence>
<evidence type="ECO:0000313" key="4">
    <source>
        <dbReference type="EMBL" id="KAJ5083060.1"/>
    </source>
</evidence>